<protein>
    <submittedName>
        <fullName evidence="1">Uncharacterized protein</fullName>
    </submittedName>
</protein>
<evidence type="ECO:0000313" key="1">
    <source>
        <dbReference type="EMBL" id="EMT51715.1"/>
    </source>
</evidence>
<dbReference type="PATRIC" id="fig|1300222.3.peg.3195"/>
<dbReference type="STRING" id="1300222.I532_15271"/>
<evidence type="ECO:0000313" key="2">
    <source>
        <dbReference type="Proteomes" id="UP000012081"/>
    </source>
</evidence>
<dbReference type="OrthoDB" id="2437505at2"/>
<sequence length="71" mass="8270">MNYHLPLSDIPKTFQLFPEAYALSRAAVEKCYGVSFADLQEKEKWNQIVRDPLADASYVERFFTQVVKKVE</sequence>
<dbReference type="Proteomes" id="UP000012081">
    <property type="component" value="Unassembled WGS sequence"/>
</dbReference>
<accession>M8E8B6</accession>
<dbReference type="AlphaFoldDB" id="M8E8B6"/>
<name>M8E8B6_9BACL</name>
<dbReference type="EMBL" id="APBN01000006">
    <property type="protein sequence ID" value="EMT51715.1"/>
    <property type="molecule type" value="Genomic_DNA"/>
</dbReference>
<dbReference type="RefSeq" id="WP_003389286.1">
    <property type="nucleotide sequence ID" value="NZ_APBN01000006.1"/>
</dbReference>
<proteinExistence type="predicted"/>
<organism evidence="1 2">
    <name type="scientific">Brevibacillus borstelensis AK1</name>
    <dbReference type="NCBI Taxonomy" id="1300222"/>
    <lineage>
        <taxon>Bacteria</taxon>
        <taxon>Bacillati</taxon>
        <taxon>Bacillota</taxon>
        <taxon>Bacilli</taxon>
        <taxon>Bacillales</taxon>
        <taxon>Paenibacillaceae</taxon>
        <taxon>Brevibacillus</taxon>
    </lineage>
</organism>
<reference evidence="1 2" key="1">
    <citation type="submission" date="2013-03" db="EMBL/GenBank/DDBJ databases">
        <title>Assembly of a new bacterial strain Brevibacillus borstelensis AK1.</title>
        <authorList>
            <person name="Rajan I."/>
            <person name="PoliReddy D."/>
            <person name="Sugumar T."/>
            <person name="Rathinam K."/>
            <person name="Alqarawi S."/>
            <person name="Khalil A.B."/>
            <person name="Sivakumar N."/>
        </authorList>
    </citation>
    <scope>NUCLEOTIDE SEQUENCE [LARGE SCALE GENOMIC DNA]</scope>
    <source>
        <strain evidence="1 2">AK1</strain>
    </source>
</reference>
<gene>
    <name evidence="1" type="ORF">I532_15271</name>
</gene>
<comment type="caution">
    <text evidence="1">The sequence shown here is derived from an EMBL/GenBank/DDBJ whole genome shotgun (WGS) entry which is preliminary data.</text>
</comment>
<keyword evidence="2" id="KW-1185">Reference proteome</keyword>